<sequence>MTLKMKSAVFDKSVRIWFELYFVLVVIGTLLINRLPLLLDNRNPLYLFFWFVAMVIGCLKAIRVKLAVDSEYRAVEIVETRRGINLYLRNYWRPIYVPFKWLKIKQSDENNDFILSYDKAIQFRFGKALLVSGNQVEFSEKYFVFEEMSDIFDVIANLQKDPNVVIDYDKLNPVEKNVTKDKWRTAKFFPWILLGTSLVSVILTAIISDEFFSPSPYTLQMETSLNSPNYHRIYDYSKGMTISTNFYKFKILHAYKVQEADTDDDYIVLNINAKTASEYATISDGNFMSFDNWSMKAEKDSNEIDDANNNEDLVIKTHGRKKGVINMLRSGWDGSEGNDNYTFNVALKKASGRTDIVYAGFQAILSKSKHEDTSFVLKINPNDLEKI</sequence>
<evidence type="ECO:0000313" key="2">
    <source>
        <dbReference type="EMBL" id="OVE97004.1"/>
    </source>
</evidence>
<dbReference type="RefSeq" id="WP_056953263.1">
    <property type="nucleotide sequence ID" value="NZ_LNUA01000031.1"/>
</dbReference>
<reference evidence="2 3" key="1">
    <citation type="submission" date="2017-03" db="EMBL/GenBank/DDBJ databases">
        <title>Genome sequence of Lactobacillus bobalius KACC 16343.</title>
        <authorList>
            <person name="Chun J."/>
        </authorList>
    </citation>
    <scope>NUCLEOTIDE SEQUENCE [LARGE SCALE GENOMIC DNA]</scope>
    <source>
        <strain evidence="2 3">KACC 16343</strain>
    </source>
</reference>
<evidence type="ECO:0000313" key="3">
    <source>
        <dbReference type="Proteomes" id="UP000196232"/>
    </source>
</evidence>
<evidence type="ECO:0000256" key="1">
    <source>
        <dbReference type="SAM" id="Phobius"/>
    </source>
</evidence>
<dbReference type="Proteomes" id="UP000196232">
    <property type="component" value="Unassembled WGS sequence"/>
</dbReference>
<protein>
    <submittedName>
        <fullName evidence="2">Uncharacterized protein</fullName>
    </submittedName>
</protein>
<proteinExistence type="predicted"/>
<feature type="transmembrane region" description="Helical" evidence="1">
    <location>
        <begin position="20"/>
        <end position="39"/>
    </location>
</feature>
<keyword evidence="1" id="KW-0472">Membrane</keyword>
<feature type="transmembrane region" description="Helical" evidence="1">
    <location>
        <begin position="188"/>
        <end position="207"/>
    </location>
</feature>
<feature type="transmembrane region" description="Helical" evidence="1">
    <location>
        <begin position="45"/>
        <end position="62"/>
    </location>
</feature>
<name>A0A202F931_9LACO</name>
<dbReference type="EMBL" id="MYFM01000006">
    <property type="protein sequence ID" value="OVE97004.1"/>
    <property type="molecule type" value="Genomic_DNA"/>
</dbReference>
<keyword evidence="1" id="KW-0812">Transmembrane</keyword>
<dbReference type="AlphaFoldDB" id="A0A202F931"/>
<comment type="caution">
    <text evidence="2">The sequence shown here is derived from an EMBL/GenBank/DDBJ whole genome shotgun (WGS) entry which is preliminary data.</text>
</comment>
<accession>A0A202F931</accession>
<gene>
    <name evidence="2" type="ORF">LKACC16343_02014</name>
</gene>
<organism evidence="2 3">
    <name type="scientific">Companilactobacillus bobalius</name>
    <dbReference type="NCBI Taxonomy" id="2801451"/>
    <lineage>
        <taxon>Bacteria</taxon>
        <taxon>Bacillati</taxon>
        <taxon>Bacillota</taxon>
        <taxon>Bacilli</taxon>
        <taxon>Lactobacillales</taxon>
        <taxon>Lactobacillaceae</taxon>
        <taxon>Companilactobacillus</taxon>
    </lineage>
</organism>
<keyword evidence="1" id="KW-1133">Transmembrane helix</keyword>